<protein>
    <recommendedName>
        <fullName evidence="5">DUF4129 domain-containing protein</fullName>
    </recommendedName>
</protein>
<gene>
    <name evidence="3" type="ORF">GCM10008960_40550</name>
</gene>
<keyword evidence="4" id="KW-1185">Reference proteome</keyword>
<evidence type="ECO:0008006" key="5">
    <source>
        <dbReference type="Google" id="ProtNLM"/>
    </source>
</evidence>
<dbReference type="EMBL" id="BMQN01000028">
    <property type="protein sequence ID" value="GGS10303.1"/>
    <property type="molecule type" value="Genomic_DNA"/>
</dbReference>
<evidence type="ECO:0000313" key="4">
    <source>
        <dbReference type="Proteomes" id="UP000644548"/>
    </source>
</evidence>
<organism evidence="3 4">
    <name type="scientific">Deinococcus sedimenti</name>
    <dbReference type="NCBI Taxonomy" id="1867090"/>
    <lineage>
        <taxon>Bacteria</taxon>
        <taxon>Thermotogati</taxon>
        <taxon>Deinococcota</taxon>
        <taxon>Deinococci</taxon>
        <taxon>Deinococcales</taxon>
        <taxon>Deinococcaceae</taxon>
        <taxon>Deinococcus</taxon>
    </lineage>
</organism>
<feature type="transmembrane region" description="Helical" evidence="1">
    <location>
        <begin position="79"/>
        <end position="100"/>
    </location>
</feature>
<evidence type="ECO:0000256" key="1">
    <source>
        <dbReference type="SAM" id="Phobius"/>
    </source>
</evidence>
<proteinExistence type="predicted"/>
<evidence type="ECO:0000256" key="2">
    <source>
        <dbReference type="SAM" id="SignalP"/>
    </source>
</evidence>
<feature type="signal peptide" evidence="2">
    <location>
        <begin position="1"/>
        <end position="25"/>
    </location>
</feature>
<name>A0ABQ2SBM3_9DEIO</name>
<comment type="caution">
    <text evidence="3">The sequence shown here is derived from an EMBL/GenBank/DDBJ whole genome shotgun (WGS) entry which is preliminary data.</text>
</comment>
<keyword evidence="1" id="KW-0812">Transmembrane</keyword>
<keyword evidence="1" id="KW-1133">Transmembrane helix</keyword>
<evidence type="ECO:0000313" key="3">
    <source>
        <dbReference type="EMBL" id="GGS10303.1"/>
    </source>
</evidence>
<sequence length="256" mass="26684">MVALVDAQARWLLALMLLACGSAFAQPVMPDLGADPLSWLRMMASNPVALGLVVFGLVETWKRNAARREPPLNWQPWRWWTVAFVIGMGGSVALRFAAGLLPSGVPLTLPDLPAALLNGVLAGVVAIAGRDGARTVLGWIWPGGAVSPPAVATSAAAPAGADVASPPAAAFDAALQARGLISLPTSTALPAAALATLRAVLGDLLPQSLTREQAVALALRLAPIAPDLLDRSPYLSEPNRQRVLAVVQDLREEWGL</sequence>
<feature type="transmembrane region" description="Helical" evidence="1">
    <location>
        <begin position="41"/>
        <end position="58"/>
    </location>
</feature>
<keyword evidence="2" id="KW-0732">Signal</keyword>
<accession>A0ABQ2SBM3</accession>
<dbReference type="Proteomes" id="UP000644548">
    <property type="component" value="Unassembled WGS sequence"/>
</dbReference>
<feature type="chain" id="PRO_5047086722" description="DUF4129 domain-containing protein" evidence="2">
    <location>
        <begin position="26"/>
        <end position="256"/>
    </location>
</feature>
<reference evidence="4" key="1">
    <citation type="journal article" date="2019" name="Int. J. Syst. Evol. Microbiol.">
        <title>The Global Catalogue of Microorganisms (GCM) 10K type strain sequencing project: providing services to taxonomists for standard genome sequencing and annotation.</title>
        <authorList>
            <consortium name="The Broad Institute Genomics Platform"/>
            <consortium name="The Broad Institute Genome Sequencing Center for Infectious Disease"/>
            <person name="Wu L."/>
            <person name="Ma J."/>
        </authorList>
    </citation>
    <scope>NUCLEOTIDE SEQUENCE [LARGE SCALE GENOMIC DNA]</scope>
    <source>
        <strain evidence="4">JCM 31405</strain>
    </source>
</reference>
<keyword evidence="1" id="KW-0472">Membrane</keyword>